<sequence>MASIQDEAPTKEVSDDQVEKPTQETAVIEEKPATSEEAEVVVHDDEEEEEAIHNEVKEEDGEEDFAGSPIMGESEPTLTFDEEGEAEIEEGDMI</sequence>
<dbReference type="InParanoid" id="B9SMN4"/>
<feature type="region of interest" description="Disordered" evidence="1">
    <location>
        <begin position="1"/>
        <end position="94"/>
    </location>
</feature>
<organism evidence="2 3">
    <name type="scientific">Ricinus communis</name>
    <name type="common">Castor bean</name>
    <dbReference type="NCBI Taxonomy" id="3988"/>
    <lineage>
        <taxon>Eukaryota</taxon>
        <taxon>Viridiplantae</taxon>
        <taxon>Streptophyta</taxon>
        <taxon>Embryophyta</taxon>
        <taxon>Tracheophyta</taxon>
        <taxon>Spermatophyta</taxon>
        <taxon>Magnoliopsida</taxon>
        <taxon>eudicotyledons</taxon>
        <taxon>Gunneridae</taxon>
        <taxon>Pentapetalae</taxon>
        <taxon>rosids</taxon>
        <taxon>fabids</taxon>
        <taxon>Malpighiales</taxon>
        <taxon>Euphorbiaceae</taxon>
        <taxon>Acalyphoideae</taxon>
        <taxon>Acalypheae</taxon>
        <taxon>Ricinus</taxon>
    </lineage>
</organism>
<dbReference type="KEGG" id="rcu:8259692"/>
<gene>
    <name evidence="2" type="ORF">RCOM_1626720</name>
</gene>
<reference evidence="3" key="1">
    <citation type="journal article" date="2010" name="Nat. Biotechnol.">
        <title>Draft genome sequence of the oilseed species Ricinus communis.</title>
        <authorList>
            <person name="Chan A.P."/>
            <person name="Crabtree J."/>
            <person name="Zhao Q."/>
            <person name="Lorenzi H."/>
            <person name="Orvis J."/>
            <person name="Puiu D."/>
            <person name="Melake-Berhan A."/>
            <person name="Jones K.M."/>
            <person name="Redman J."/>
            <person name="Chen G."/>
            <person name="Cahoon E.B."/>
            <person name="Gedil M."/>
            <person name="Stanke M."/>
            <person name="Haas B.J."/>
            <person name="Wortman J.R."/>
            <person name="Fraser-Liggett C.M."/>
            <person name="Ravel J."/>
            <person name="Rabinowicz P.D."/>
        </authorList>
    </citation>
    <scope>NUCLEOTIDE SEQUENCE [LARGE SCALE GENOMIC DNA]</scope>
    <source>
        <strain evidence="3">cv. Hale</strain>
    </source>
</reference>
<feature type="compositionally biased region" description="Acidic residues" evidence="1">
    <location>
        <begin position="80"/>
        <end position="94"/>
    </location>
</feature>
<keyword evidence="3" id="KW-1185">Reference proteome</keyword>
<name>B9SMN4_RICCO</name>
<proteinExistence type="predicted"/>
<protein>
    <submittedName>
        <fullName evidence="2">Uncharacterized protein</fullName>
    </submittedName>
</protein>
<dbReference type="AlphaFoldDB" id="B9SMN4"/>
<dbReference type="EMBL" id="EQ974037">
    <property type="protein sequence ID" value="EEF35097.1"/>
    <property type="molecule type" value="Genomic_DNA"/>
</dbReference>
<accession>B9SMN4</accession>
<feature type="compositionally biased region" description="Acidic residues" evidence="1">
    <location>
        <begin position="36"/>
        <end position="50"/>
    </location>
</feature>
<dbReference type="OMA" id="EEEWQND"/>
<dbReference type="Proteomes" id="UP000008311">
    <property type="component" value="Unassembled WGS sequence"/>
</dbReference>
<feature type="compositionally biased region" description="Basic and acidic residues" evidence="1">
    <location>
        <begin position="8"/>
        <end position="34"/>
    </location>
</feature>
<evidence type="ECO:0000313" key="3">
    <source>
        <dbReference type="Proteomes" id="UP000008311"/>
    </source>
</evidence>
<evidence type="ECO:0000313" key="2">
    <source>
        <dbReference type="EMBL" id="EEF35097.1"/>
    </source>
</evidence>
<evidence type="ECO:0000256" key="1">
    <source>
        <dbReference type="SAM" id="MobiDB-lite"/>
    </source>
</evidence>
<dbReference type="OrthoDB" id="10571281at2759"/>